<name>A0AAN9NKF9_PHACN</name>
<evidence type="ECO:0000313" key="3">
    <source>
        <dbReference type="Proteomes" id="UP001374584"/>
    </source>
</evidence>
<evidence type="ECO:0000313" key="2">
    <source>
        <dbReference type="EMBL" id="KAK7374656.1"/>
    </source>
</evidence>
<gene>
    <name evidence="2" type="ORF">VNO80_08093</name>
</gene>
<comment type="caution">
    <text evidence="2">The sequence shown here is derived from an EMBL/GenBank/DDBJ whole genome shotgun (WGS) entry which is preliminary data.</text>
</comment>
<proteinExistence type="predicted"/>
<organism evidence="2 3">
    <name type="scientific">Phaseolus coccineus</name>
    <name type="common">Scarlet runner bean</name>
    <name type="synonym">Phaseolus multiflorus</name>
    <dbReference type="NCBI Taxonomy" id="3886"/>
    <lineage>
        <taxon>Eukaryota</taxon>
        <taxon>Viridiplantae</taxon>
        <taxon>Streptophyta</taxon>
        <taxon>Embryophyta</taxon>
        <taxon>Tracheophyta</taxon>
        <taxon>Spermatophyta</taxon>
        <taxon>Magnoliopsida</taxon>
        <taxon>eudicotyledons</taxon>
        <taxon>Gunneridae</taxon>
        <taxon>Pentapetalae</taxon>
        <taxon>rosids</taxon>
        <taxon>fabids</taxon>
        <taxon>Fabales</taxon>
        <taxon>Fabaceae</taxon>
        <taxon>Papilionoideae</taxon>
        <taxon>50 kb inversion clade</taxon>
        <taxon>NPAAA clade</taxon>
        <taxon>indigoferoid/millettioid clade</taxon>
        <taxon>Phaseoleae</taxon>
        <taxon>Phaseolus</taxon>
    </lineage>
</organism>
<dbReference type="Proteomes" id="UP001374584">
    <property type="component" value="Unassembled WGS sequence"/>
</dbReference>
<protein>
    <submittedName>
        <fullName evidence="2">Uncharacterized protein</fullName>
    </submittedName>
</protein>
<feature type="transmembrane region" description="Helical" evidence="1">
    <location>
        <begin position="20"/>
        <end position="37"/>
    </location>
</feature>
<feature type="transmembrane region" description="Helical" evidence="1">
    <location>
        <begin position="114"/>
        <end position="137"/>
    </location>
</feature>
<dbReference type="EMBL" id="JAYMYR010000003">
    <property type="protein sequence ID" value="KAK7374656.1"/>
    <property type="molecule type" value="Genomic_DNA"/>
</dbReference>
<dbReference type="AlphaFoldDB" id="A0AAN9NKF9"/>
<sequence length="142" mass="15923">MVGIQEPTQLIVPECPFLTSWLRSLCLAGAIFILWCHHHMCKCNHQKEDHDNDVFASGKGSSRGSNRGLLWSRIFFNHVGGINKVLELEFIWKISSKVVMQMPAGIVVLSKHSVLCWLMMGLTKKGVVFICISGLFLQDALP</sequence>
<reference evidence="2 3" key="1">
    <citation type="submission" date="2024-01" db="EMBL/GenBank/DDBJ databases">
        <title>The genomes of 5 underutilized Papilionoideae crops provide insights into root nodulation and disease resistanc.</title>
        <authorList>
            <person name="Jiang F."/>
        </authorList>
    </citation>
    <scope>NUCLEOTIDE SEQUENCE [LARGE SCALE GENOMIC DNA]</scope>
    <source>
        <strain evidence="2">JINMINGXINNONG_FW02</strain>
        <tissue evidence="2">Leaves</tissue>
    </source>
</reference>
<keyword evidence="1" id="KW-1133">Transmembrane helix</keyword>
<keyword evidence="3" id="KW-1185">Reference proteome</keyword>
<accession>A0AAN9NKF9</accession>
<keyword evidence="1" id="KW-0472">Membrane</keyword>
<keyword evidence="1" id="KW-0812">Transmembrane</keyword>
<evidence type="ECO:0000256" key="1">
    <source>
        <dbReference type="SAM" id="Phobius"/>
    </source>
</evidence>